<protein>
    <submittedName>
        <fullName evidence="1">Uncharacterized protein</fullName>
    </submittedName>
</protein>
<sequence>MALIEPYMIKGSPLTAVSDLSLEAKVSGGPAVPLGGLVFMLSS</sequence>
<organism evidence="1">
    <name type="scientific">marine sediment metagenome</name>
    <dbReference type="NCBI Taxonomy" id="412755"/>
    <lineage>
        <taxon>unclassified sequences</taxon>
        <taxon>metagenomes</taxon>
        <taxon>ecological metagenomes</taxon>
    </lineage>
</organism>
<gene>
    <name evidence="1" type="ORF">S01H4_06957</name>
</gene>
<reference evidence="1" key="1">
    <citation type="journal article" date="2014" name="Front. Microbiol.">
        <title>High frequency of phylogenetically diverse reductive dehalogenase-homologous genes in deep subseafloor sedimentary metagenomes.</title>
        <authorList>
            <person name="Kawai M."/>
            <person name="Futagami T."/>
            <person name="Toyoda A."/>
            <person name="Takaki Y."/>
            <person name="Nishi S."/>
            <person name="Hori S."/>
            <person name="Arai W."/>
            <person name="Tsubouchi T."/>
            <person name="Morono Y."/>
            <person name="Uchiyama I."/>
            <person name="Ito T."/>
            <person name="Fujiyama A."/>
            <person name="Inagaki F."/>
            <person name="Takami H."/>
        </authorList>
    </citation>
    <scope>NUCLEOTIDE SEQUENCE</scope>
    <source>
        <strain evidence="1">Expedition CK06-06</strain>
    </source>
</reference>
<evidence type="ECO:0000313" key="1">
    <source>
        <dbReference type="EMBL" id="GAG58232.1"/>
    </source>
</evidence>
<dbReference type="AlphaFoldDB" id="X0ZJD6"/>
<dbReference type="EMBL" id="BART01002217">
    <property type="protein sequence ID" value="GAG58232.1"/>
    <property type="molecule type" value="Genomic_DNA"/>
</dbReference>
<accession>X0ZJD6</accession>
<name>X0ZJD6_9ZZZZ</name>
<comment type="caution">
    <text evidence="1">The sequence shown here is derived from an EMBL/GenBank/DDBJ whole genome shotgun (WGS) entry which is preliminary data.</text>
</comment>
<proteinExistence type="predicted"/>